<evidence type="ECO:0000313" key="2">
    <source>
        <dbReference type="EMBL" id="SUZ62354.1"/>
    </source>
</evidence>
<evidence type="ECO:0000259" key="1">
    <source>
        <dbReference type="Pfam" id="PF13577"/>
    </source>
</evidence>
<reference evidence="2" key="1">
    <citation type="submission" date="2018-05" db="EMBL/GenBank/DDBJ databases">
        <authorList>
            <person name="Lanie J.A."/>
            <person name="Ng W.-L."/>
            <person name="Kazmierczak K.M."/>
            <person name="Andrzejewski T.M."/>
            <person name="Davidsen T.M."/>
            <person name="Wayne K.J."/>
            <person name="Tettelin H."/>
            <person name="Glass J.I."/>
            <person name="Rusch D."/>
            <person name="Podicherti R."/>
            <person name="Tsui H.-C.T."/>
            <person name="Winkler M.E."/>
        </authorList>
    </citation>
    <scope>NUCLEOTIDE SEQUENCE</scope>
</reference>
<accession>A0A381P6Z9</accession>
<dbReference type="Gene3D" id="3.10.450.50">
    <property type="match status" value="1"/>
</dbReference>
<sequence length="69" mass="7621">MSNIQVTVENPEKASIVSYVTVTIATTNELPIKASGTTALGEYHDVCVKTLEGWKLQKRQFVDVFTFGD</sequence>
<dbReference type="AlphaFoldDB" id="A0A381P6Z9"/>
<dbReference type="Pfam" id="PF13577">
    <property type="entry name" value="SnoaL_4"/>
    <property type="match status" value="1"/>
</dbReference>
<proteinExistence type="predicted"/>
<feature type="domain" description="SnoaL-like" evidence="1">
    <location>
        <begin position="1"/>
        <end position="59"/>
    </location>
</feature>
<name>A0A381P6Z9_9ZZZZ</name>
<organism evidence="2">
    <name type="scientific">marine metagenome</name>
    <dbReference type="NCBI Taxonomy" id="408172"/>
    <lineage>
        <taxon>unclassified sequences</taxon>
        <taxon>metagenomes</taxon>
        <taxon>ecological metagenomes</taxon>
    </lineage>
</organism>
<protein>
    <recommendedName>
        <fullName evidence="1">SnoaL-like domain-containing protein</fullName>
    </recommendedName>
</protein>
<gene>
    <name evidence="2" type="ORF">METZ01_LOCUS15208</name>
</gene>
<dbReference type="InterPro" id="IPR037401">
    <property type="entry name" value="SnoaL-like"/>
</dbReference>
<dbReference type="InterPro" id="IPR032710">
    <property type="entry name" value="NTF2-like_dom_sf"/>
</dbReference>
<dbReference type="EMBL" id="UINC01000865">
    <property type="protein sequence ID" value="SUZ62354.1"/>
    <property type="molecule type" value="Genomic_DNA"/>
</dbReference>
<dbReference type="SUPFAM" id="SSF54427">
    <property type="entry name" value="NTF2-like"/>
    <property type="match status" value="1"/>
</dbReference>